<gene>
    <name evidence="1" type="ORF">AVDCRST_MAG51-2118</name>
</gene>
<organism evidence="1">
    <name type="scientific">uncultured Ramlibacter sp</name>
    <dbReference type="NCBI Taxonomy" id="260755"/>
    <lineage>
        <taxon>Bacteria</taxon>
        <taxon>Pseudomonadati</taxon>
        <taxon>Pseudomonadota</taxon>
        <taxon>Betaproteobacteria</taxon>
        <taxon>Burkholderiales</taxon>
        <taxon>Comamonadaceae</taxon>
        <taxon>Ramlibacter</taxon>
        <taxon>environmental samples</taxon>
    </lineage>
</organism>
<feature type="non-terminal residue" evidence="1">
    <location>
        <position position="37"/>
    </location>
</feature>
<evidence type="ECO:0000313" key="1">
    <source>
        <dbReference type="EMBL" id="CAA9422360.1"/>
    </source>
</evidence>
<dbReference type="AlphaFoldDB" id="A0A6J4PU46"/>
<dbReference type="EMBL" id="CADCUX010000445">
    <property type="protein sequence ID" value="CAA9422360.1"/>
    <property type="molecule type" value="Genomic_DNA"/>
</dbReference>
<sequence length="37" mass="3751">MDSLSQFVLGASVGAATMGRRTAIWKAALWGGVAGTL</sequence>
<name>A0A6J4PU46_9BURK</name>
<accession>A0A6J4PU46</accession>
<reference evidence="1" key="1">
    <citation type="submission" date="2020-02" db="EMBL/GenBank/DDBJ databases">
        <authorList>
            <person name="Meier V. D."/>
        </authorList>
    </citation>
    <scope>NUCLEOTIDE SEQUENCE</scope>
    <source>
        <strain evidence="1">AVDCRST_MAG51</strain>
    </source>
</reference>
<protein>
    <submittedName>
        <fullName evidence="1">Uncharacterized protein</fullName>
    </submittedName>
</protein>
<proteinExistence type="predicted"/>